<protein>
    <submittedName>
        <fullName evidence="1">Uncharacterized protein</fullName>
    </submittedName>
</protein>
<dbReference type="AlphaFoldDB" id="A0A0D2LVX6"/>
<gene>
    <name evidence="1" type="ORF">HYPSUDRAFT_208234</name>
</gene>
<accession>A0A0D2LVX6</accession>
<proteinExistence type="predicted"/>
<evidence type="ECO:0000313" key="1">
    <source>
        <dbReference type="EMBL" id="KJA15008.1"/>
    </source>
</evidence>
<reference evidence="2" key="1">
    <citation type="submission" date="2014-04" db="EMBL/GenBank/DDBJ databases">
        <title>Evolutionary Origins and Diversification of the Mycorrhizal Mutualists.</title>
        <authorList>
            <consortium name="DOE Joint Genome Institute"/>
            <consortium name="Mycorrhizal Genomics Consortium"/>
            <person name="Kohler A."/>
            <person name="Kuo A."/>
            <person name="Nagy L.G."/>
            <person name="Floudas D."/>
            <person name="Copeland A."/>
            <person name="Barry K.W."/>
            <person name="Cichocki N."/>
            <person name="Veneault-Fourrey C."/>
            <person name="LaButti K."/>
            <person name="Lindquist E.A."/>
            <person name="Lipzen A."/>
            <person name="Lundell T."/>
            <person name="Morin E."/>
            <person name="Murat C."/>
            <person name="Riley R."/>
            <person name="Ohm R."/>
            <person name="Sun H."/>
            <person name="Tunlid A."/>
            <person name="Henrissat B."/>
            <person name="Grigoriev I.V."/>
            <person name="Hibbett D.S."/>
            <person name="Martin F."/>
        </authorList>
    </citation>
    <scope>NUCLEOTIDE SEQUENCE [LARGE SCALE GENOMIC DNA]</scope>
    <source>
        <strain evidence="2">FD-334 SS-4</strain>
    </source>
</reference>
<sequence length="177" mass="19420">MPDTSRLRCVALFLDHLTLPQPSHEHTMNTARRYNAALTPRTCLMNVYRHLRMFEASNLIYAALCMLRVRFKALDTPRCHSLVLGANFALARWIWCRLHARRTIQSAGILYAQCSPTPEAALGVSPSTPGHAHLVETALALLDAYARTSNAGVLTLNIVASIGAEARRGAEACVIGI</sequence>
<evidence type="ECO:0000313" key="2">
    <source>
        <dbReference type="Proteomes" id="UP000054270"/>
    </source>
</evidence>
<dbReference type="Proteomes" id="UP000054270">
    <property type="component" value="Unassembled WGS sequence"/>
</dbReference>
<name>A0A0D2LVX6_HYPSF</name>
<organism evidence="1 2">
    <name type="scientific">Hypholoma sublateritium (strain FD-334 SS-4)</name>
    <dbReference type="NCBI Taxonomy" id="945553"/>
    <lineage>
        <taxon>Eukaryota</taxon>
        <taxon>Fungi</taxon>
        <taxon>Dikarya</taxon>
        <taxon>Basidiomycota</taxon>
        <taxon>Agaricomycotina</taxon>
        <taxon>Agaricomycetes</taxon>
        <taxon>Agaricomycetidae</taxon>
        <taxon>Agaricales</taxon>
        <taxon>Agaricineae</taxon>
        <taxon>Strophariaceae</taxon>
        <taxon>Hypholoma</taxon>
    </lineage>
</organism>
<keyword evidence="2" id="KW-1185">Reference proteome</keyword>
<dbReference type="EMBL" id="KN817657">
    <property type="protein sequence ID" value="KJA15008.1"/>
    <property type="molecule type" value="Genomic_DNA"/>
</dbReference>